<evidence type="ECO:0000313" key="3">
    <source>
        <dbReference type="Proteomes" id="UP000823775"/>
    </source>
</evidence>
<proteinExistence type="predicted"/>
<evidence type="ECO:0000256" key="1">
    <source>
        <dbReference type="SAM" id="MobiDB-lite"/>
    </source>
</evidence>
<accession>A0ABS8SW83</accession>
<name>A0ABS8SW83_DATST</name>
<keyword evidence="3" id="KW-1185">Reference proteome</keyword>
<reference evidence="2 3" key="1">
    <citation type="journal article" date="2021" name="BMC Genomics">
        <title>Datura genome reveals duplications of psychoactive alkaloid biosynthetic genes and high mutation rate following tissue culture.</title>
        <authorList>
            <person name="Rajewski A."/>
            <person name="Carter-House D."/>
            <person name="Stajich J."/>
            <person name="Litt A."/>
        </authorList>
    </citation>
    <scope>NUCLEOTIDE SEQUENCE [LARGE SCALE GENOMIC DNA]</scope>
    <source>
        <strain evidence="2">AR-01</strain>
    </source>
</reference>
<protein>
    <submittedName>
        <fullName evidence="2">Uncharacterized protein</fullName>
    </submittedName>
</protein>
<gene>
    <name evidence="2" type="ORF">HAX54_050111</name>
</gene>
<sequence>MTEVVSAQSESLQSLDFNIRKVMIHDDTPIIYFVEASKSFEEDPFTFCSTVTISSGKVVHSEPRMVVEEEIYDDEKQCPNVDVAPGEMNDEASSEKVNKELKVEAPFPLLKHPVTTQAGTPNRDTEPKTTNDFKLTHDIYIAWLNNIN</sequence>
<organism evidence="2 3">
    <name type="scientific">Datura stramonium</name>
    <name type="common">Jimsonweed</name>
    <name type="synonym">Common thornapple</name>
    <dbReference type="NCBI Taxonomy" id="4076"/>
    <lineage>
        <taxon>Eukaryota</taxon>
        <taxon>Viridiplantae</taxon>
        <taxon>Streptophyta</taxon>
        <taxon>Embryophyta</taxon>
        <taxon>Tracheophyta</taxon>
        <taxon>Spermatophyta</taxon>
        <taxon>Magnoliopsida</taxon>
        <taxon>eudicotyledons</taxon>
        <taxon>Gunneridae</taxon>
        <taxon>Pentapetalae</taxon>
        <taxon>asterids</taxon>
        <taxon>lamiids</taxon>
        <taxon>Solanales</taxon>
        <taxon>Solanaceae</taxon>
        <taxon>Solanoideae</taxon>
        <taxon>Datureae</taxon>
        <taxon>Datura</taxon>
    </lineage>
</organism>
<comment type="caution">
    <text evidence="2">The sequence shown here is derived from an EMBL/GenBank/DDBJ whole genome shotgun (WGS) entry which is preliminary data.</text>
</comment>
<dbReference type="EMBL" id="JACEIK010000871">
    <property type="protein sequence ID" value="MCD7463178.1"/>
    <property type="molecule type" value="Genomic_DNA"/>
</dbReference>
<evidence type="ECO:0000313" key="2">
    <source>
        <dbReference type="EMBL" id="MCD7463178.1"/>
    </source>
</evidence>
<dbReference type="Proteomes" id="UP000823775">
    <property type="component" value="Unassembled WGS sequence"/>
</dbReference>
<feature type="region of interest" description="Disordered" evidence="1">
    <location>
        <begin position="112"/>
        <end position="131"/>
    </location>
</feature>